<feature type="active site" description="Phosphothreonine intermediate" evidence="5">
    <location>
        <position position="76"/>
    </location>
</feature>
<gene>
    <name evidence="8" type="ORF">DEP91_07020</name>
</gene>
<evidence type="ECO:0000313" key="8">
    <source>
        <dbReference type="EMBL" id="HCB75912.1"/>
    </source>
</evidence>
<keyword evidence="2 4" id="KW-0479">Metal-binding</keyword>
<comment type="caution">
    <text evidence="8">The sequence shown here is derived from an EMBL/GenBank/DDBJ whole genome shotgun (WGS) entry which is preliminary data.</text>
</comment>
<dbReference type="Gene3D" id="3.30.1360.150">
    <property type="match status" value="1"/>
</dbReference>
<dbReference type="EC" id="3.1.3.1" evidence="4"/>
<evidence type="ECO:0000313" key="9">
    <source>
        <dbReference type="Proteomes" id="UP000262699"/>
    </source>
</evidence>
<name>A0A3D0WBB8_9SPHN</name>
<evidence type="ECO:0000256" key="4">
    <source>
        <dbReference type="PIRNR" id="PIRNR031924"/>
    </source>
</evidence>
<organism evidence="8 9">
    <name type="scientific">Sphingomonas bacterium</name>
    <dbReference type="NCBI Taxonomy" id="1895847"/>
    <lineage>
        <taxon>Bacteria</taxon>
        <taxon>Pseudomonadati</taxon>
        <taxon>Pseudomonadota</taxon>
        <taxon>Alphaproteobacteria</taxon>
        <taxon>Sphingomonadales</taxon>
        <taxon>Sphingomonadaceae</taxon>
        <taxon>Sphingomonas</taxon>
    </lineage>
</organism>
<proteinExistence type="predicted"/>
<keyword evidence="4" id="KW-0862">Zinc</keyword>
<dbReference type="InterPro" id="IPR002591">
    <property type="entry name" value="Phosphodiest/P_Trfase"/>
</dbReference>
<dbReference type="PANTHER" id="PTHR10151">
    <property type="entry name" value="ECTONUCLEOTIDE PYROPHOSPHATASE/PHOSPHODIESTERASE"/>
    <property type="match status" value="1"/>
</dbReference>
<feature type="chain" id="PRO_5017833674" description="Alkaline phosphatase" evidence="7">
    <location>
        <begin position="21"/>
        <end position="536"/>
    </location>
</feature>
<evidence type="ECO:0000256" key="6">
    <source>
        <dbReference type="PIRSR" id="PIRSR031924-51"/>
    </source>
</evidence>
<dbReference type="Pfam" id="PF01663">
    <property type="entry name" value="Phosphodiest"/>
    <property type="match status" value="1"/>
</dbReference>
<evidence type="ECO:0000256" key="3">
    <source>
        <dbReference type="ARBA" id="ARBA00022729"/>
    </source>
</evidence>
<dbReference type="EMBL" id="DOYJ01000198">
    <property type="protein sequence ID" value="HCB75912.1"/>
    <property type="molecule type" value="Genomic_DNA"/>
</dbReference>
<dbReference type="InterPro" id="IPR017850">
    <property type="entry name" value="Alkaline_phosphatase_core_sf"/>
</dbReference>
<feature type="binding site" evidence="6">
    <location>
        <position position="97"/>
    </location>
    <ligand>
        <name>substrate</name>
    </ligand>
</feature>
<keyword evidence="1 5" id="KW-0597">Phosphoprotein</keyword>
<feature type="binding site" evidence="6">
    <location>
        <begin position="155"/>
        <end position="157"/>
    </location>
    <ligand>
        <name>substrate</name>
    </ligand>
</feature>
<keyword evidence="3 7" id="KW-0732">Signal</keyword>
<dbReference type="PANTHER" id="PTHR10151:SF120">
    <property type="entry name" value="BIS(5'-ADENOSYL)-TRIPHOSPHATASE"/>
    <property type="match status" value="1"/>
</dbReference>
<comment type="catalytic activity">
    <reaction evidence="4">
        <text>a phosphate monoester + H2O = an alcohol + phosphate</text>
        <dbReference type="Rhea" id="RHEA:15017"/>
        <dbReference type="ChEBI" id="CHEBI:15377"/>
        <dbReference type="ChEBI" id="CHEBI:30879"/>
        <dbReference type="ChEBI" id="CHEBI:43474"/>
        <dbReference type="ChEBI" id="CHEBI:67140"/>
        <dbReference type="EC" id="3.1.3.1"/>
    </reaction>
</comment>
<protein>
    <recommendedName>
        <fullName evidence="4">Alkaline phosphatase</fullName>
        <ecNumber evidence="4">3.1.3.1</ecNumber>
    </recommendedName>
</protein>
<dbReference type="GO" id="GO:0046872">
    <property type="term" value="F:metal ion binding"/>
    <property type="evidence" value="ECO:0007669"/>
    <property type="project" value="UniProtKB-KW"/>
</dbReference>
<feature type="signal peptide" evidence="7">
    <location>
        <begin position="1"/>
        <end position="20"/>
    </location>
</feature>
<sequence length="536" mass="57302">MIRTLLTAAAALALAAPVLAQEAPRPAPRLVVMISADQFSTDLFEQYRPYYRAGLKRLSDGVVFPNGYQSHAATETCPGHSTLMTGDRPARTGIIANSWTTFKGPRPGEIYCAEDESKGTYKDYVPSDLHLRVPTFGERMKTRDRSTRTVSIAGKDRAAIMMGGHKMDAIWFWRDGKGYVSTLKVAPPPAVVAANEAARAAIAAPAPAKALPDFCAGLANAVKVGDKSMGDGRFERPAGQEALWKASPDFDASIAALAARMVADMKLGRGRGTDVLTVGLSANDYVGHRYGTEGSEMCIQVAALDQTVGTLLDALDATGVDYVVGFSADHGGNDLPERERERGVPSAARVDPALAPEVLGKRIAGELGWTGGQLLYGSLNGDVWLAPELTGEWRTRVRDAAIAAWHASPQVAEVLTADEVRALPSPTGSPDTWTVAQRQRAAYDAERSGDLFVFLKHGITPIQAGATHGSPWDYDRRVPILFWRKGLAHFEQPLAVETVDIMPSFAALVGLPLKPGDVDGRCLDLDAGAGDSCAPR</sequence>
<evidence type="ECO:0000256" key="1">
    <source>
        <dbReference type="ARBA" id="ARBA00022553"/>
    </source>
</evidence>
<accession>A0A3D0WBB8</accession>
<reference evidence="8 9" key="1">
    <citation type="journal article" date="2018" name="Nat. Biotechnol.">
        <title>A standardized bacterial taxonomy based on genome phylogeny substantially revises the tree of life.</title>
        <authorList>
            <person name="Parks D.H."/>
            <person name="Chuvochina M."/>
            <person name="Waite D.W."/>
            <person name="Rinke C."/>
            <person name="Skarshewski A."/>
            <person name="Chaumeil P.A."/>
            <person name="Hugenholtz P."/>
        </authorList>
    </citation>
    <scope>NUCLEOTIDE SEQUENCE [LARGE SCALE GENOMIC DNA]</scope>
    <source>
        <strain evidence="8">UBA9015</strain>
    </source>
</reference>
<dbReference type="InterPro" id="IPR026263">
    <property type="entry name" value="Alkaline_phosphatase_prok"/>
</dbReference>
<dbReference type="AlphaFoldDB" id="A0A3D0WBB8"/>
<evidence type="ECO:0000256" key="2">
    <source>
        <dbReference type="ARBA" id="ARBA00022723"/>
    </source>
</evidence>
<dbReference type="Gene3D" id="3.40.720.10">
    <property type="entry name" value="Alkaline Phosphatase, subunit A"/>
    <property type="match status" value="1"/>
</dbReference>
<dbReference type="SUPFAM" id="SSF53649">
    <property type="entry name" value="Alkaline phosphatase-like"/>
    <property type="match status" value="1"/>
</dbReference>
<dbReference type="Proteomes" id="UP000262699">
    <property type="component" value="Unassembled WGS sequence"/>
</dbReference>
<dbReference type="PIRSF" id="PIRSF031924">
    <property type="entry name" value="Pi-irrepressible_AP"/>
    <property type="match status" value="1"/>
</dbReference>
<evidence type="ECO:0000256" key="5">
    <source>
        <dbReference type="PIRSR" id="PIRSR031924-50"/>
    </source>
</evidence>
<comment type="cofactor">
    <cofactor evidence="4">
        <name>Zn(2+)</name>
        <dbReference type="ChEBI" id="CHEBI:29105"/>
    </cofactor>
    <text evidence="4">Binds 2 Zn(2+) ions.</text>
</comment>
<evidence type="ECO:0000256" key="7">
    <source>
        <dbReference type="SAM" id="SignalP"/>
    </source>
</evidence>
<dbReference type="GO" id="GO:0004035">
    <property type="term" value="F:alkaline phosphatase activity"/>
    <property type="evidence" value="ECO:0007669"/>
    <property type="project" value="UniProtKB-EC"/>
</dbReference>
<comment type="function">
    <text evidence="4">Alkaline phosphatase with broad substrate specificity.</text>
</comment>